<feature type="region of interest" description="Disordered" evidence="1">
    <location>
        <begin position="79"/>
        <end position="143"/>
    </location>
</feature>
<evidence type="ECO:0000313" key="3">
    <source>
        <dbReference type="RefSeq" id="XP_013792814.1"/>
    </source>
</evidence>
<feature type="compositionally biased region" description="Polar residues" evidence="1">
    <location>
        <begin position="91"/>
        <end position="120"/>
    </location>
</feature>
<proteinExistence type="predicted"/>
<organism evidence="2 3">
    <name type="scientific">Limulus polyphemus</name>
    <name type="common">Atlantic horseshoe crab</name>
    <dbReference type="NCBI Taxonomy" id="6850"/>
    <lineage>
        <taxon>Eukaryota</taxon>
        <taxon>Metazoa</taxon>
        <taxon>Ecdysozoa</taxon>
        <taxon>Arthropoda</taxon>
        <taxon>Chelicerata</taxon>
        <taxon>Merostomata</taxon>
        <taxon>Xiphosura</taxon>
        <taxon>Limulidae</taxon>
        <taxon>Limulus</taxon>
    </lineage>
</organism>
<keyword evidence="2" id="KW-1185">Reference proteome</keyword>
<dbReference type="Proteomes" id="UP000694941">
    <property type="component" value="Unplaced"/>
</dbReference>
<feature type="non-terminal residue" evidence="3">
    <location>
        <position position="143"/>
    </location>
</feature>
<feature type="region of interest" description="Disordered" evidence="1">
    <location>
        <begin position="1"/>
        <end position="33"/>
    </location>
</feature>
<dbReference type="RefSeq" id="XP_013792814.1">
    <property type="nucleotide sequence ID" value="XM_013937360.2"/>
</dbReference>
<evidence type="ECO:0000256" key="1">
    <source>
        <dbReference type="SAM" id="MobiDB-lite"/>
    </source>
</evidence>
<protein>
    <submittedName>
        <fullName evidence="3">Uncharacterized protein LOC106476727</fullName>
    </submittedName>
</protein>
<gene>
    <name evidence="3" type="primary">LOC106476727</name>
</gene>
<name>A0ABM1C1Z3_LIMPO</name>
<reference evidence="3" key="1">
    <citation type="submission" date="2025-08" db="UniProtKB">
        <authorList>
            <consortium name="RefSeq"/>
        </authorList>
    </citation>
    <scope>IDENTIFICATION</scope>
    <source>
        <tissue evidence="3">Muscle</tissue>
    </source>
</reference>
<dbReference type="GeneID" id="106476727"/>
<accession>A0ABM1C1Z3</accession>
<sequence>MYSFVRGSRLFVKGSRERDDADNVPDPGDQLEPEDSLVQAVYQTRAQMASASQESREVYRTAHNRSGLRTVQTSRIIRKTTTLTRGEHKTVSSPETHTTDHAGTQTKALPRRSSATSTDSEFAEKAKRIYKKTSETKPRKKPK</sequence>
<feature type="compositionally biased region" description="Basic and acidic residues" evidence="1">
    <location>
        <begin position="122"/>
        <end position="137"/>
    </location>
</feature>
<feature type="region of interest" description="Disordered" evidence="1">
    <location>
        <begin position="47"/>
        <end position="67"/>
    </location>
</feature>
<evidence type="ECO:0000313" key="2">
    <source>
        <dbReference type="Proteomes" id="UP000694941"/>
    </source>
</evidence>